<sequence>MIFNESLSPIDRNNWEEKMYENESDDEHENEEDDLIQKVYEIGYVILRARAQQIQTGTFWQAHLMVLVLGYTSQWKRQRGYNVQLPIPENSLDEDEIVTISADFHTYWH</sequence>
<evidence type="ECO:0000313" key="1">
    <source>
        <dbReference type="EMBL" id="CAB9527683.1"/>
    </source>
</evidence>
<gene>
    <name evidence="1" type="ORF">SEMRO_2045_G312420.1</name>
</gene>
<dbReference type="Proteomes" id="UP001153069">
    <property type="component" value="Unassembled WGS sequence"/>
</dbReference>
<name>A0A9N8HYP9_9STRA</name>
<comment type="caution">
    <text evidence="1">The sequence shown here is derived from an EMBL/GenBank/DDBJ whole genome shotgun (WGS) entry which is preliminary data.</text>
</comment>
<organism evidence="1 2">
    <name type="scientific">Seminavis robusta</name>
    <dbReference type="NCBI Taxonomy" id="568900"/>
    <lineage>
        <taxon>Eukaryota</taxon>
        <taxon>Sar</taxon>
        <taxon>Stramenopiles</taxon>
        <taxon>Ochrophyta</taxon>
        <taxon>Bacillariophyta</taxon>
        <taxon>Bacillariophyceae</taxon>
        <taxon>Bacillariophycidae</taxon>
        <taxon>Naviculales</taxon>
        <taxon>Naviculaceae</taxon>
        <taxon>Seminavis</taxon>
    </lineage>
</organism>
<proteinExistence type="predicted"/>
<evidence type="ECO:0000313" key="2">
    <source>
        <dbReference type="Proteomes" id="UP001153069"/>
    </source>
</evidence>
<dbReference type="AlphaFoldDB" id="A0A9N8HYP9"/>
<dbReference type="EMBL" id="CAICTM010002043">
    <property type="protein sequence ID" value="CAB9527683.1"/>
    <property type="molecule type" value="Genomic_DNA"/>
</dbReference>
<protein>
    <submittedName>
        <fullName evidence="1">Uncharacterized protein</fullName>
    </submittedName>
</protein>
<accession>A0A9N8HYP9</accession>
<keyword evidence="2" id="KW-1185">Reference proteome</keyword>
<reference evidence="1" key="1">
    <citation type="submission" date="2020-06" db="EMBL/GenBank/DDBJ databases">
        <authorList>
            <consortium name="Plant Systems Biology data submission"/>
        </authorList>
    </citation>
    <scope>NUCLEOTIDE SEQUENCE</scope>
    <source>
        <strain evidence="1">D6</strain>
    </source>
</reference>